<sequence>MWVICLTICLLLLLLQFGVNVVIGGGGSELNALLELSKGIQKDPSGLVLGSWKGGGDSNSSSSLGSASDGCPRDWYGVSCSQGHVTSIDVGNLGLVGELSLGSLSHLPMLSNFSVANNELTGNVSEIGTGLASLSYLDLHGNGFSGDVSRLLSMLGEIVYVDLSRNRFSGSLDLVLSDSTFVSSIRYLNVSYNSLEGGLFPHDGMPYFDSLEAFDASDNRLEGKIPSFNFVLSLRVLRLGNNQFSGALPQALLQESSTVLSELDLSFNQLEGPVGSIASATLTKLNLSSNRLSGPLPPTIGHCAIIDLSYNDLSGNLSRIEGWGNYVETIRLSSNSLTGMYPVQTPQFTRLTSLEISNNVLEGPLPLVLTTYLELKRLDLSLNRLSGSLLPGLFNSTNLVELNLSGNGFSGPIPIKDAMNVSSPDHSQNIILAFLDLSRNALSGPVPQGIDRLHNLLSINLSRNNFDGRLPENLPGDLTGFDVSYNNFSGVVPENLQRFPASSFRPGNLMLILPDSSSPNGADEMYLRGHNHKIGSIVKIALVVGLIGSVGVIALLCFVLYYSRLLKEKKRKNPTAKHKGKGHTPQDFPIRTVNNSDIPPTSEVGSEVKLQADSMTQKVLPSAEGKDALYLLSLNPSPCPSEIQHPTETPSSVKICSPDKLHGDLHIFNGSFQFTVKELSRAPAEVLGRSCHGSLYKARLDCGRTVAVKWLREGIAKTKKEFAREVKKLASIKHPNLVSIEGYYWGPREHEKLLISNYIDAASLDHYLHDPEPGMLSELSLEMRLKISLEVAGCLNFLHNETAIPHGNLKSTNILLGTPNFDALLTDYSLHRVMTPAGTTEQVLNSGALGYRPPEFASSSKPCPSLKSDVYAFGVILLEILTGRSPGEIVCGESGMVDLTDWVRLMEGKGRSAECFDRRITTTTQLSKDRLSYALDGMLQIALGCILPASERPDIKTVFDGISSLQL</sequence>
<reference evidence="2" key="1">
    <citation type="journal article" date="2023" name="Front. Plant Sci.">
        <title>Chromosomal-level genome assembly of Melastoma candidum provides insights into trichome evolution.</title>
        <authorList>
            <person name="Zhong Y."/>
            <person name="Wu W."/>
            <person name="Sun C."/>
            <person name="Zou P."/>
            <person name="Liu Y."/>
            <person name="Dai S."/>
            <person name="Zhou R."/>
        </authorList>
    </citation>
    <scope>NUCLEOTIDE SEQUENCE [LARGE SCALE GENOMIC DNA]</scope>
</reference>
<comment type="caution">
    <text evidence="1">The sequence shown here is derived from an EMBL/GenBank/DDBJ whole genome shotgun (WGS) entry which is preliminary data.</text>
</comment>
<accession>A0ACB9L5T6</accession>
<protein>
    <submittedName>
        <fullName evidence="1">Uncharacterized protein</fullName>
    </submittedName>
</protein>
<dbReference type="EMBL" id="CM042891">
    <property type="protein sequence ID" value="KAI4304778.1"/>
    <property type="molecule type" value="Genomic_DNA"/>
</dbReference>
<dbReference type="Proteomes" id="UP001057402">
    <property type="component" value="Chromosome 12"/>
</dbReference>
<organism evidence="1 2">
    <name type="scientific">Melastoma candidum</name>
    <dbReference type="NCBI Taxonomy" id="119954"/>
    <lineage>
        <taxon>Eukaryota</taxon>
        <taxon>Viridiplantae</taxon>
        <taxon>Streptophyta</taxon>
        <taxon>Embryophyta</taxon>
        <taxon>Tracheophyta</taxon>
        <taxon>Spermatophyta</taxon>
        <taxon>Magnoliopsida</taxon>
        <taxon>eudicotyledons</taxon>
        <taxon>Gunneridae</taxon>
        <taxon>Pentapetalae</taxon>
        <taxon>rosids</taxon>
        <taxon>malvids</taxon>
        <taxon>Myrtales</taxon>
        <taxon>Melastomataceae</taxon>
        <taxon>Melastomatoideae</taxon>
        <taxon>Melastomateae</taxon>
        <taxon>Melastoma</taxon>
    </lineage>
</organism>
<gene>
    <name evidence="1" type="ORF">MLD38_040248</name>
</gene>
<keyword evidence="2" id="KW-1185">Reference proteome</keyword>
<evidence type="ECO:0000313" key="2">
    <source>
        <dbReference type="Proteomes" id="UP001057402"/>
    </source>
</evidence>
<name>A0ACB9L5T6_9MYRT</name>
<evidence type="ECO:0000313" key="1">
    <source>
        <dbReference type="EMBL" id="KAI4304778.1"/>
    </source>
</evidence>
<proteinExistence type="predicted"/>